<keyword evidence="1" id="KW-0346">Stress response</keyword>
<reference evidence="6 8" key="2">
    <citation type="submission" date="2018-06" db="EMBL/GenBank/DDBJ databases">
        <authorList>
            <consortium name="Pathogen Informatics"/>
            <person name="Doyle S."/>
        </authorList>
    </citation>
    <scope>NUCLEOTIDE SEQUENCE [LARGE SCALE GENOMIC DNA]</scope>
    <source>
        <strain evidence="6 8">NCTC11212</strain>
    </source>
</reference>
<protein>
    <submittedName>
        <fullName evidence="5">Intracellular protease/amidase</fullName>
    </submittedName>
    <submittedName>
        <fullName evidence="6">Molecular chaperone Hsp31 and glyoxalase 3</fullName>
        <ecNumber evidence="6">4.2.1.130</ecNumber>
    </submittedName>
</protein>
<keyword evidence="2 6" id="KW-0456">Lyase</keyword>
<evidence type="ECO:0000313" key="8">
    <source>
        <dbReference type="Proteomes" id="UP000251937"/>
    </source>
</evidence>
<dbReference type="Gene3D" id="3.40.50.880">
    <property type="match status" value="1"/>
</dbReference>
<proteinExistence type="inferred from homology"/>
<reference evidence="5 7" key="1">
    <citation type="submission" date="2017-02" db="EMBL/GenBank/DDBJ databases">
        <authorList>
            <person name="Varghese N."/>
            <person name="Submissions S."/>
        </authorList>
    </citation>
    <scope>NUCLEOTIDE SEQUENCE [LARGE SCALE GENOMIC DNA]</scope>
    <source>
        <strain evidence="5 7">DSM 16775</strain>
    </source>
</reference>
<dbReference type="InterPro" id="IPR050325">
    <property type="entry name" value="Prot/Nucl_acid_deglycase"/>
</dbReference>
<dbReference type="GO" id="GO:0006508">
    <property type="term" value="P:proteolysis"/>
    <property type="evidence" value="ECO:0007669"/>
    <property type="project" value="UniProtKB-KW"/>
</dbReference>
<comment type="similarity">
    <text evidence="3">Belongs to the peptidase C56 family. HSP31-like subfamily.</text>
</comment>
<gene>
    <name evidence="6" type="primary">hchA_4</name>
    <name evidence="6" type="ORF">NCTC11212_02412</name>
    <name evidence="5" type="ORF">SAMN05421800_11655</name>
</gene>
<dbReference type="InterPro" id="IPR029062">
    <property type="entry name" value="Class_I_gatase-like"/>
</dbReference>
<dbReference type="Proteomes" id="UP000190669">
    <property type="component" value="Unassembled WGS sequence"/>
</dbReference>
<dbReference type="PANTHER" id="PTHR48094">
    <property type="entry name" value="PROTEIN/NUCLEIC ACID DEGLYCASE DJ-1-RELATED"/>
    <property type="match status" value="1"/>
</dbReference>
<evidence type="ECO:0000313" key="5">
    <source>
        <dbReference type="EMBL" id="SKB95459.1"/>
    </source>
</evidence>
<dbReference type="EC" id="4.2.1.130" evidence="6"/>
<evidence type="ECO:0000256" key="1">
    <source>
        <dbReference type="ARBA" id="ARBA00023016"/>
    </source>
</evidence>
<dbReference type="InterPro" id="IPR002818">
    <property type="entry name" value="DJ-1/PfpI"/>
</dbReference>
<keyword evidence="5" id="KW-0378">Hydrolase</keyword>
<dbReference type="EMBL" id="UAVR01000011">
    <property type="protein sequence ID" value="SQA90200.1"/>
    <property type="molecule type" value="Genomic_DNA"/>
</dbReference>
<sequence>MTMDSTKKKKALIVISSAKILPLSKPVGHGGISTGFFLIELAKVLHAFEDTHDFIFATPDGKVPQLDINGLALSMHAADKTGSITMGTIIDQMFKFNADSFRKKYSELASRRESELNTAFKHLGKIHISKLLPNTDKEVRSIIPDIESRMSTLTEKYFFSLEELLEKDVRSTDVFKLKDLDFVHLPGGHAPMVDFYDNPHLGELMNRLREENILISMICHGPVALTSAKYRILTNGKPVLTDNKNFKGANITVSSKLAEMIAVKMAYPKIPGKKTRLEYIVEDVLKQDGYHIVNSYNPVAIHVVYDQKFKLLTGNGPQAMDALTQKLQEIVGVINKKSHID</sequence>
<evidence type="ECO:0000259" key="4">
    <source>
        <dbReference type="Pfam" id="PF01965"/>
    </source>
</evidence>
<dbReference type="Pfam" id="PF01965">
    <property type="entry name" value="DJ-1_PfpI"/>
    <property type="match status" value="1"/>
</dbReference>
<evidence type="ECO:0000256" key="2">
    <source>
        <dbReference type="ARBA" id="ARBA00023239"/>
    </source>
</evidence>
<dbReference type="PANTHER" id="PTHR48094:SF11">
    <property type="entry name" value="GLUTATHIONE-INDEPENDENT GLYOXALASE HSP31-RELATED"/>
    <property type="match status" value="1"/>
</dbReference>
<name>A0AAX2ILR3_9FLAO</name>
<dbReference type="SUPFAM" id="SSF52317">
    <property type="entry name" value="Class I glutamine amidotransferase-like"/>
    <property type="match status" value="1"/>
</dbReference>
<evidence type="ECO:0000313" key="7">
    <source>
        <dbReference type="Proteomes" id="UP000190669"/>
    </source>
</evidence>
<accession>A0AAX2ILR3</accession>
<dbReference type="GO" id="GO:0005737">
    <property type="term" value="C:cytoplasm"/>
    <property type="evidence" value="ECO:0007669"/>
    <property type="project" value="TreeGrafter"/>
</dbReference>
<dbReference type="GO" id="GO:0019243">
    <property type="term" value="P:methylglyoxal catabolic process to D-lactate via S-lactoyl-glutathione"/>
    <property type="evidence" value="ECO:0007669"/>
    <property type="project" value="TreeGrafter"/>
</dbReference>
<keyword evidence="7" id="KW-1185">Reference proteome</keyword>
<comment type="caution">
    <text evidence="6">The sequence shown here is derived from an EMBL/GenBank/DDBJ whole genome shotgun (WGS) entry which is preliminary data.</text>
</comment>
<evidence type="ECO:0000256" key="3">
    <source>
        <dbReference type="ARBA" id="ARBA00038493"/>
    </source>
</evidence>
<dbReference type="KEGG" id="cbp:EB354_11490"/>
<dbReference type="EMBL" id="FUZE01000016">
    <property type="protein sequence ID" value="SKB95459.1"/>
    <property type="molecule type" value="Genomic_DNA"/>
</dbReference>
<feature type="domain" description="DJ-1/PfpI" evidence="4">
    <location>
        <begin position="176"/>
        <end position="230"/>
    </location>
</feature>
<evidence type="ECO:0000313" key="6">
    <source>
        <dbReference type="EMBL" id="SQA90200.1"/>
    </source>
</evidence>
<keyword evidence="5" id="KW-0645">Protease</keyword>
<organism evidence="6 8">
    <name type="scientific">Chryseobacterium balustinum</name>
    <dbReference type="NCBI Taxonomy" id="246"/>
    <lineage>
        <taxon>Bacteria</taxon>
        <taxon>Pseudomonadati</taxon>
        <taxon>Bacteroidota</taxon>
        <taxon>Flavobacteriia</taxon>
        <taxon>Flavobacteriales</taxon>
        <taxon>Weeksellaceae</taxon>
        <taxon>Chryseobacterium group</taxon>
        <taxon>Chryseobacterium</taxon>
    </lineage>
</organism>
<dbReference type="AlphaFoldDB" id="A0AAX2ILR3"/>
<dbReference type="GO" id="GO:0019172">
    <property type="term" value="F:glyoxalase III activity"/>
    <property type="evidence" value="ECO:0007669"/>
    <property type="project" value="UniProtKB-EC"/>
</dbReference>
<dbReference type="GO" id="GO:0008233">
    <property type="term" value="F:peptidase activity"/>
    <property type="evidence" value="ECO:0007669"/>
    <property type="project" value="UniProtKB-KW"/>
</dbReference>
<dbReference type="Proteomes" id="UP000251937">
    <property type="component" value="Unassembled WGS sequence"/>
</dbReference>